<protein>
    <submittedName>
        <fullName evidence="1">Proton-dependent oligopeptide transporter family protein</fullName>
    </submittedName>
</protein>
<evidence type="ECO:0000313" key="2">
    <source>
        <dbReference type="Proteomes" id="UP000827976"/>
    </source>
</evidence>
<comment type="caution">
    <text evidence="1">The sequence shown here is derived from an EMBL/GenBank/DDBJ whole genome shotgun (WGS) entry which is preliminary data.</text>
</comment>
<evidence type="ECO:0000313" key="1">
    <source>
        <dbReference type="EMBL" id="KAH7655252.1"/>
    </source>
</evidence>
<dbReference type="Proteomes" id="UP000827976">
    <property type="component" value="Chromosome 19"/>
</dbReference>
<proteinExistence type="predicted"/>
<dbReference type="EMBL" id="CM037029">
    <property type="protein sequence ID" value="KAH7655252.1"/>
    <property type="molecule type" value="Genomic_DNA"/>
</dbReference>
<accession>A0ACB7U4S4</accession>
<gene>
    <name evidence="1" type="ORF">IHE45_19G193600</name>
</gene>
<reference evidence="2" key="1">
    <citation type="journal article" date="2022" name="Nat. Commun.">
        <title>Chromosome evolution and the genetic basis of agronomically important traits in greater yam.</title>
        <authorList>
            <person name="Bredeson J.V."/>
            <person name="Lyons J.B."/>
            <person name="Oniyinde I.O."/>
            <person name="Okereke N.R."/>
            <person name="Kolade O."/>
            <person name="Nnabue I."/>
            <person name="Nwadili C.O."/>
            <person name="Hribova E."/>
            <person name="Parker M."/>
            <person name="Nwogha J."/>
            <person name="Shu S."/>
            <person name="Carlson J."/>
            <person name="Kariba R."/>
            <person name="Muthemba S."/>
            <person name="Knop K."/>
            <person name="Barton G.J."/>
            <person name="Sherwood A.V."/>
            <person name="Lopez-Montes A."/>
            <person name="Asiedu R."/>
            <person name="Jamnadass R."/>
            <person name="Muchugi A."/>
            <person name="Goodstein D."/>
            <person name="Egesi C.N."/>
            <person name="Featherston J."/>
            <person name="Asfaw A."/>
            <person name="Simpson G.G."/>
            <person name="Dolezel J."/>
            <person name="Hendre P.S."/>
            <person name="Van Deynze A."/>
            <person name="Kumar P.L."/>
            <person name="Obidiegwu J.E."/>
            <person name="Bhattacharjee R."/>
            <person name="Rokhsar D.S."/>
        </authorList>
    </citation>
    <scope>NUCLEOTIDE SEQUENCE [LARGE SCALE GENOMIC DNA]</scope>
    <source>
        <strain evidence="2">cv. TDa95/00328</strain>
    </source>
</reference>
<sequence length="650" mass="72026">MATLDNLGFIANVVSLVMYFMTVLHFDLSGSSNTLTNFMGSTFMVTVLGGFISDTYLTRLNTVLLFGVLEILGYILMTIQAYEKSLRPDVNCLTCHLEGGNSHMFYASLSLLALGYGGVRGSLPALGAEQFDKKHPKEREQLASFFNWLLFSITLGGSIGVTVLVWVSSERSWSLGFLLDLLLSLLGFAFVVAGTRFYRLRPPGDSPLNTVAQVIRAAIRNRKLTLPKSSDELYETINDDDDDDDDVEKIQHTDQFRWLDKAAILQPQESDKPLAAEEAEIKVCSVTQVEEVKILIRMLPILGSTILMNTCLAQLQTFSIHQGYIMNLYLGNFRIPPSSIPVIPLLFMAILIPIYEFVFVPFVRRFTGHPSGITHLQRVGVGLVLSAISMAVAGFVEVKRKNAFNKEYKQLSVFWLSYQYGIFGIADMFTFVGLLEFFYSEAPVGMRSLSVSFTFLSLSFGYFLSTVFVDVINSVTSSLSSNKQGWLVGLDLNSNHLERFYWFLSILSCLNFVIYLLCATWYKYRKEAAPAPAMPNTKTNKSDASSVEHMNDDQINGAAAAAAPAAENDSSRCGENTELIKVTEETGKPVAQYSVDDTDQVKVTEESGCGNGTEQLELIKEDVNDHQNLCVNGISNPSNVSHFDDKSAGL</sequence>
<organism evidence="1 2">
    <name type="scientific">Dioscorea alata</name>
    <name type="common">Purple yam</name>
    <dbReference type="NCBI Taxonomy" id="55571"/>
    <lineage>
        <taxon>Eukaryota</taxon>
        <taxon>Viridiplantae</taxon>
        <taxon>Streptophyta</taxon>
        <taxon>Embryophyta</taxon>
        <taxon>Tracheophyta</taxon>
        <taxon>Spermatophyta</taxon>
        <taxon>Magnoliopsida</taxon>
        <taxon>Liliopsida</taxon>
        <taxon>Dioscoreales</taxon>
        <taxon>Dioscoreaceae</taxon>
        <taxon>Dioscorea</taxon>
    </lineage>
</organism>
<keyword evidence="2" id="KW-1185">Reference proteome</keyword>
<name>A0ACB7U4S4_DIOAL</name>